<protein>
    <submittedName>
        <fullName evidence="1">Uncharacterized protein</fullName>
    </submittedName>
</protein>
<reference evidence="2" key="1">
    <citation type="journal article" date="2020" name="MBio">
        <title>Horizontal gene transfer to a defensive symbiont with a reduced genome amongst a multipartite beetle microbiome.</title>
        <authorList>
            <person name="Waterworth S.C."/>
            <person name="Florez L.V."/>
            <person name="Rees E.R."/>
            <person name="Hertweck C."/>
            <person name="Kaltenpoth M."/>
            <person name="Kwan J.C."/>
        </authorList>
    </citation>
    <scope>NUCLEOTIDE SEQUENCE [LARGE SCALE GENOMIC DNA]</scope>
</reference>
<proteinExistence type="predicted"/>
<evidence type="ECO:0000313" key="1">
    <source>
        <dbReference type="EMBL" id="KAF1015828.1"/>
    </source>
</evidence>
<gene>
    <name evidence="1" type="ORF">GAK31_01307</name>
</gene>
<comment type="caution">
    <text evidence="1">The sequence shown here is derived from an EMBL/GenBank/DDBJ whole genome shotgun (WGS) entry which is preliminary data.</text>
</comment>
<dbReference type="Proteomes" id="UP000487117">
    <property type="component" value="Unassembled WGS sequence"/>
</dbReference>
<sequence length="105" mass="11149">MAAAPVTDTVFKDTHLFVSWGVRGPELRRAAEPAPTKAARKALAKLSGHSSEPHLRDVFVANQTAAAISVYTMLSAAAPGDAVFFLCDSQEVLEWVVAALEIRAG</sequence>
<name>A0A7V8FH90_STEMA</name>
<dbReference type="AlphaFoldDB" id="A0A7V8FH90"/>
<evidence type="ECO:0000313" key="2">
    <source>
        <dbReference type="Proteomes" id="UP000487117"/>
    </source>
</evidence>
<accession>A0A7V8FH90</accession>
<organism evidence="1 2">
    <name type="scientific">Stenotrophomonas maltophilia</name>
    <name type="common">Pseudomonas maltophilia</name>
    <name type="synonym">Xanthomonas maltophilia</name>
    <dbReference type="NCBI Taxonomy" id="40324"/>
    <lineage>
        <taxon>Bacteria</taxon>
        <taxon>Pseudomonadati</taxon>
        <taxon>Pseudomonadota</taxon>
        <taxon>Gammaproteobacteria</taxon>
        <taxon>Lysobacterales</taxon>
        <taxon>Lysobacteraceae</taxon>
        <taxon>Stenotrophomonas</taxon>
        <taxon>Stenotrophomonas maltophilia group</taxon>
    </lineage>
</organism>
<dbReference type="EMBL" id="WNDS01000002">
    <property type="protein sequence ID" value="KAF1015828.1"/>
    <property type="molecule type" value="Genomic_DNA"/>
</dbReference>